<dbReference type="Gene3D" id="3.90.550.10">
    <property type="entry name" value="Spore Coat Polysaccharide Biosynthesis Protein SpsA, Chain A"/>
    <property type="match status" value="1"/>
</dbReference>
<dbReference type="EMBL" id="JACIUV010000002">
    <property type="protein sequence ID" value="MBB1116493.1"/>
    <property type="molecule type" value="Genomic_DNA"/>
</dbReference>
<evidence type="ECO:0000256" key="5">
    <source>
        <dbReference type="ARBA" id="ARBA00022842"/>
    </source>
</evidence>
<comment type="caution">
    <text evidence="9">The sequence shown here is derived from an EMBL/GenBank/DDBJ whole genome shotgun (WGS) entry which is preliminary data.</text>
</comment>
<evidence type="ECO:0000256" key="3">
    <source>
        <dbReference type="ARBA" id="ARBA00022723"/>
    </source>
</evidence>
<dbReference type="PANTHER" id="PTHR19136:SF81">
    <property type="entry name" value="MOLYBDENUM COFACTOR GUANYLYLTRANSFERASE"/>
    <property type="match status" value="1"/>
</dbReference>
<keyword evidence="6" id="KW-0342">GTP-binding</keyword>
<protein>
    <submittedName>
        <fullName evidence="9">Molybdenum cofactor guanylyltransferase</fullName>
    </submittedName>
</protein>
<evidence type="ECO:0000256" key="2">
    <source>
        <dbReference type="ARBA" id="ARBA00022679"/>
    </source>
</evidence>
<dbReference type="InterPro" id="IPR013482">
    <property type="entry name" value="Molybde_CF_guanTrfase"/>
</dbReference>
<proteinExistence type="predicted"/>
<dbReference type="RefSeq" id="WP_182621761.1">
    <property type="nucleotide sequence ID" value="NZ_JACIUV010000002.1"/>
</dbReference>
<dbReference type="CDD" id="cd02503">
    <property type="entry name" value="MobA"/>
    <property type="match status" value="1"/>
</dbReference>
<dbReference type="Proteomes" id="UP000550609">
    <property type="component" value="Unassembled WGS sequence"/>
</dbReference>
<evidence type="ECO:0000256" key="7">
    <source>
        <dbReference type="ARBA" id="ARBA00023150"/>
    </source>
</evidence>
<keyword evidence="7" id="KW-0501">Molybdenum cofactor biosynthesis</keyword>
<keyword evidence="2" id="KW-0808">Transferase</keyword>
<dbReference type="SUPFAM" id="SSF53448">
    <property type="entry name" value="Nucleotide-diphospho-sugar transferases"/>
    <property type="match status" value="1"/>
</dbReference>
<evidence type="ECO:0000313" key="9">
    <source>
        <dbReference type="EMBL" id="MBB1116493.1"/>
    </source>
</evidence>
<dbReference type="GO" id="GO:0016779">
    <property type="term" value="F:nucleotidyltransferase activity"/>
    <property type="evidence" value="ECO:0007669"/>
    <property type="project" value="UniProtKB-KW"/>
</dbReference>
<keyword evidence="4" id="KW-0547">Nucleotide-binding</keyword>
<keyword evidence="5" id="KW-0460">Magnesium</keyword>
<dbReference type="InterPro" id="IPR025877">
    <property type="entry name" value="MobA-like_NTP_Trfase"/>
</dbReference>
<reference evidence="9 10" key="1">
    <citation type="submission" date="2020-08" db="EMBL/GenBank/DDBJ databases">
        <title>Stenotrophomonas sp. W1S232.</title>
        <authorList>
            <person name="Deng Y."/>
        </authorList>
    </citation>
    <scope>NUCLEOTIDE SEQUENCE [LARGE SCALE GENOMIC DNA]</scope>
    <source>
        <strain evidence="9 10">W1S232</strain>
    </source>
</reference>
<gene>
    <name evidence="9" type="ORF">H4O09_05405</name>
</gene>
<evidence type="ECO:0000313" key="10">
    <source>
        <dbReference type="Proteomes" id="UP000550609"/>
    </source>
</evidence>
<accession>A0A7W3YV30</accession>
<evidence type="ECO:0000256" key="4">
    <source>
        <dbReference type="ARBA" id="ARBA00022741"/>
    </source>
</evidence>
<name>A0A7W3YV30_9GAMM</name>
<keyword evidence="1" id="KW-0963">Cytoplasm</keyword>
<dbReference type="GO" id="GO:1902758">
    <property type="term" value="P:bis(molybdopterin guanine dinucleotide)molybdenum biosynthetic process"/>
    <property type="evidence" value="ECO:0007669"/>
    <property type="project" value="TreeGrafter"/>
</dbReference>
<dbReference type="PANTHER" id="PTHR19136">
    <property type="entry name" value="MOLYBDENUM COFACTOR GUANYLYLTRANSFERASE"/>
    <property type="match status" value="1"/>
</dbReference>
<evidence type="ECO:0000256" key="1">
    <source>
        <dbReference type="ARBA" id="ARBA00022490"/>
    </source>
</evidence>
<sequence>MTTTRPDAERNAGTGIAGIVLAGGLSSRMGCDKSQLRWQGRTLLSHMQALLLDAGADPVRISGNHPALGGIPDMVPRCGPLGGLHSVLTSLADGPAWVVPVDMPYLDGQLLWQLRSAGRSACAVFAGYPLPMLLPVNHTSRALLAAMVSDPHGPRSLHSLQRRLGVVELPLPEAAGNCLFNCNTPEQWKELAQ</sequence>
<evidence type="ECO:0000259" key="8">
    <source>
        <dbReference type="Pfam" id="PF12804"/>
    </source>
</evidence>
<dbReference type="GO" id="GO:0005525">
    <property type="term" value="F:GTP binding"/>
    <property type="evidence" value="ECO:0007669"/>
    <property type="project" value="UniProtKB-KW"/>
</dbReference>
<organism evidence="9 10">
    <name type="scientific">Stenotrophomonas koreensis</name>
    <dbReference type="NCBI Taxonomy" id="266128"/>
    <lineage>
        <taxon>Bacteria</taxon>
        <taxon>Pseudomonadati</taxon>
        <taxon>Pseudomonadota</taxon>
        <taxon>Gammaproteobacteria</taxon>
        <taxon>Lysobacterales</taxon>
        <taxon>Lysobacteraceae</taxon>
        <taxon>Stenotrophomonas</taxon>
    </lineage>
</organism>
<dbReference type="InterPro" id="IPR029044">
    <property type="entry name" value="Nucleotide-diphossugar_trans"/>
</dbReference>
<keyword evidence="9" id="KW-0548">Nucleotidyltransferase</keyword>
<evidence type="ECO:0000256" key="6">
    <source>
        <dbReference type="ARBA" id="ARBA00023134"/>
    </source>
</evidence>
<feature type="domain" description="MobA-like NTP transferase" evidence="8">
    <location>
        <begin position="18"/>
        <end position="148"/>
    </location>
</feature>
<dbReference type="AlphaFoldDB" id="A0A7W3YV30"/>
<dbReference type="Pfam" id="PF12804">
    <property type="entry name" value="NTP_transf_3"/>
    <property type="match status" value="1"/>
</dbReference>
<keyword evidence="3" id="KW-0479">Metal-binding</keyword>
<dbReference type="GO" id="GO:0046872">
    <property type="term" value="F:metal ion binding"/>
    <property type="evidence" value="ECO:0007669"/>
    <property type="project" value="UniProtKB-KW"/>
</dbReference>